<dbReference type="Proteomes" id="UP001237156">
    <property type="component" value="Unassembled WGS sequence"/>
</dbReference>
<evidence type="ECO:0000313" key="1">
    <source>
        <dbReference type="EMBL" id="MDG9699272.1"/>
    </source>
</evidence>
<dbReference type="RefSeq" id="WP_279524207.1">
    <property type="nucleotide sequence ID" value="NZ_JARVII010000009.1"/>
</dbReference>
<gene>
    <name evidence="1" type="ORF">QB898_05965</name>
</gene>
<organism evidence="1 2">
    <name type="scientific">Ottowia cancrivicina</name>
    <dbReference type="NCBI Taxonomy" id="3040346"/>
    <lineage>
        <taxon>Bacteria</taxon>
        <taxon>Pseudomonadati</taxon>
        <taxon>Pseudomonadota</taxon>
        <taxon>Betaproteobacteria</taxon>
        <taxon>Burkholderiales</taxon>
        <taxon>Comamonadaceae</taxon>
        <taxon>Ottowia</taxon>
    </lineage>
</organism>
<dbReference type="EMBL" id="JARVII010000009">
    <property type="protein sequence ID" value="MDG9699272.1"/>
    <property type="molecule type" value="Genomic_DNA"/>
</dbReference>
<accession>A0AAW6RKI4</accession>
<protein>
    <submittedName>
        <fullName evidence="1">Damage-inducible protein D</fullName>
    </submittedName>
</protein>
<sequence>MAFSIEAFEGCAKQNGVRYWLAHDLMRELGYESWASFQKVILKAQASCARLEMDATGEFMPTTFVDADDGQERVSVRLTRFACLLVTMHADERKPQVAAAKVAMAALANEVIAARLGQYELGRIETRDDLKSAESSMAAAAQRAGVQSHEQGLFKDAGFRGMYNMSLRDLKQLRGLGPRDTAYDFMGLTELAGNLFRVTQTAARLGQTPNIGLRNAQKTAHQVGQDVRAMMVKNSGVAPEALAQEENINAVKRGLRHTARQMQKLDAPAKAPERKK</sequence>
<comment type="caution">
    <text evidence="1">The sequence shown here is derived from an EMBL/GenBank/DDBJ whole genome shotgun (WGS) entry which is preliminary data.</text>
</comment>
<keyword evidence="2" id="KW-1185">Reference proteome</keyword>
<dbReference type="AlphaFoldDB" id="A0AAW6RKI4"/>
<proteinExistence type="predicted"/>
<evidence type="ECO:0000313" key="2">
    <source>
        <dbReference type="Proteomes" id="UP001237156"/>
    </source>
</evidence>
<name>A0AAW6RKI4_9BURK</name>
<reference evidence="1 2" key="1">
    <citation type="submission" date="2023-04" db="EMBL/GenBank/DDBJ databases">
        <title>Ottowia paracancer sp. nov., isolated from human stomach.</title>
        <authorList>
            <person name="Song Y."/>
        </authorList>
    </citation>
    <scope>NUCLEOTIDE SEQUENCE [LARGE SCALE GENOMIC DNA]</scope>
    <source>
        <strain evidence="1 2">10c7w1</strain>
    </source>
</reference>